<organism evidence="1 2">
    <name type="scientific">Fluctibacter halophilus</name>
    <dbReference type="NCBI Taxonomy" id="226011"/>
    <lineage>
        <taxon>Bacteria</taxon>
        <taxon>Pseudomonadati</taxon>
        <taxon>Pseudomonadota</taxon>
        <taxon>Gammaproteobacteria</taxon>
        <taxon>Alteromonadales</taxon>
        <taxon>Alteromonadaceae</taxon>
        <taxon>Fluctibacter</taxon>
    </lineage>
</organism>
<keyword evidence="2" id="KW-1185">Reference proteome</keyword>
<dbReference type="RefSeq" id="WP_229160381.1">
    <property type="nucleotide sequence ID" value="NZ_JAJEWP010000002.1"/>
</dbReference>
<evidence type="ECO:0000313" key="2">
    <source>
        <dbReference type="Proteomes" id="UP001520878"/>
    </source>
</evidence>
<comment type="caution">
    <text evidence="1">The sequence shown here is derived from an EMBL/GenBank/DDBJ whole genome shotgun (WGS) entry which is preliminary data.</text>
</comment>
<dbReference type="Pfam" id="PF08891">
    <property type="entry name" value="YfcL"/>
    <property type="match status" value="1"/>
</dbReference>
<evidence type="ECO:0000313" key="1">
    <source>
        <dbReference type="EMBL" id="MCC2616754.1"/>
    </source>
</evidence>
<protein>
    <submittedName>
        <fullName evidence="1">YfcL family protein</fullName>
    </submittedName>
</protein>
<sequence length="97" mass="10990">MTDKQRQSFEQGIDAIEQALDDVVEHGSDDELFIASYLQGHFALVVSRVLIHQQHCFDVLNATLCASLDEAFANQELEDADQQAVRQRWAALIEPYL</sequence>
<accession>A0ABS8G849</accession>
<gene>
    <name evidence="1" type="ORF">LJ739_10920</name>
</gene>
<proteinExistence type="predicted"/>
<dbReference type="InterPro" id="IPR014987">
    <property type="entry name" value="UPF_YfcL"/>
</dbReference>
<name>A0ABS8G849_9ALTE</name>
<dbReference type="Proteomes" id="UP001520878">
    <property type="component" value="Unassembled WGS sequence"/>
</dbReference>
<dbReference type="EMBL" id="JAJEWP010000002">
    <property type="protein sequence ID" value="MCC2616754.1"/>
    <property type="molecule type" value="Genomic_DNA"/>
</dbReference>
<reference evidence="1 2" key="1">
    <citation type="submission" date="2021-10" db="EMBL/GenBank/DDBJ databases">
        <title>Draft genome of Aestuariibacter halophilus JC2043.</title>
        <authorList>
            <person name="Emsley S.A."/>
            <person name="Pfannmuller K.M."/>
            <person name="Ushijima B."/>
            <person name="Saw J.H."/>
            <person name="Videau P."/>
        </authorList>
    </citation>
    <scope>NUCLEOTIDE SEQUENCE [LARGE SCALE GENOMIC DNA]</scope>
    <source>
        <strain evidence="1 2">JC2043</strain>
    </source>
</reference>